<keyword evidence="2" id="KW-1185">Reference proteome</keyword>
<comment type="caution">
    <text evidence="1">The sequence shown here is derived from an EMBL/GenBank/DDBJ whole genome shotgun (WGS) entry which is preliminary data.</text>
</comment>
<protein>
    <submittedName>
        <fullName evidence="1">Uncharacterized protein</fullName>
    </submittedName>
</protein>
<dbReference type="AlphaFoldDB" id="A0AAP5IIC1"/>
<dbReference type="Proteomes" id="UP000667802">
    <property type="component" value="Unassembled WGS sequence"/>
</dbReference>
<proteinExistence type="predicted"/>
<dbReference type="EMBL" id="JAALHA020000043">
    <property type="protein sequence ID" value="MDR9900913.1"/>
    <property type="molecule type" value="Genomic_DNA"/>
</dbReference>
<gene>
    <name evidence="1" type="ORF">G7B40_041245</name>
</gene>
<reference evidence="2" key="1">
    <citation type="journal article" date="2021" name="Science">
        <title>Hunting the eagle killer: A cyanobacterial neurotoxin causes vacuolar myelinopathy.</title>
        <authorList>
            <person name="Breinlinger S."/>
            <person name="Phillips T.J."/>
            <person name="Haram B.N."/>
            <person name="Mares J."/>
            <person name="Martinez Yerena J.A."/>
            <person name="Hrouzek P."/>
            <person name="Sobotka R."/>
            <person name="Henderson W.M."/>
            <person name="Schmieder P."/>
            <person name="Williams S.M."/>
            <person name="Lauderdale J.D."/>
            <person name="Wilde H.D."/>
            <person name="Gerrin W."/>
            <person name="Kust A."/>
            <person name="Washington J.W."/>
            <person name="Wagner C."/>
            <person name="Geier B."/>
            <person name="Liebeke M."/>
            <person name="Enke H."/>
            <person name="Niedermeyer T.H.J."/>
            <person name="Wilde S.B."/>
        </authorList>
    </citation>
    <scope>NUCLEOTIDE SEQUENCE [LARGE SCALE GENOMIC DNA]</scope>
    <source>
        <strain evidence="2">Thurmond2011</strain>
    </source>
</reference>
<sequence>MPYSQFTTIGKVKQAFGIEVVEGKRFLPEVEPITPSDTLLNYLEQTLPLAIAVSTEKARSEGIIAPILVEVRSILNKRVSLFSGEEFNVDESVGLNGVCDFLFSGSSEQMEIEAPVLILVEAKKGDLKVGIGQCVAEMIAAQRFNKDKGGLIKVIYGSVTNGTSWRFMRLVDLTVEIDFMDYSVPPPDQVLGFLVWMIQNSTNY</sequence>
<name>A0AAP5IIC1_9CYAN</name>
<evidence type="ECO:0000313" key="2">
    <source>
        <dbReference type="Proteomes" id="UP000667802"/>
    </source>
</evidence>
<organism evidence="1 2">
    <name type="scientific">Aetokthonos hydrillicola Thurmond2011</name>
    <dbReference type="NCBI Taxonomy" id="2712845"/>
    <lineage>
        <taxon>Bacteria</taxon>
        <taxon>Bacillati</taxon>
        <taxon>Cyanobacteriota</taxon>
        <taxon>Cyanophyceae</taxon>
        <taxon>Nostocales</taxon>
        <taxon>Hapalosiphonaceae</taxon>
        <taxon>Aetokthonos</taxon>
    </lineage>
</organism>
<accession>A0AAP5IIC1</accession>
<evidence type="ECO:0000313" key="1">
    <source>
        <dbReference type="EMBL" id="MDR9900913.1"/>
    </source>
</evidence>